<accession>A0A363NK45</accession>
<keyword evidence="3" id="KW-1185">Reference proteome</keyword>
<dbReference type="Proteomes" id="UP000250831">
    <property type="component" value="Unassembled WGS sequence"/>
</dbReference>
<organism evidence="2 3">
    <name type="scientific">Sphingobacterium athyrii</name>
    <dbReference type="NCBI Taxonomy" id="2152717"/>
    <lineage>
        <taxon>Bacteria</taxon>
        <taxon>Pseudomonadati</taxon>
        <taxon>Bacteroidota</taxon>
        <taxon>Sphingobacteriia</taxon>
        <taxon>Sphingobacteriales</taxon>
        <taxon>Sphingobacteriaceae</taxon>
        <taxon>Sphingobacterium</taxon>
    </lineage>
</organism>
<dbReference type="AlphaFoldDB" id="A0A363NK45"/>
<evidence type="ECO:0000313" key="3">
    <source>
        <dbReference type="Proteomes" id="UP000250831"/>
    </source>
</evidence>
<sequence length="61" mass="7092">MIEVKEIGHKALNIFLFVFNVLFINYLCFIFSDKILIIFYWISNGHPQDDCGPLQANSILD</sequence>
<dbReference type="EMBL" id="QCXX01000012">
    <property type="protein sequence ID" value="PUV21188.1"/>
    <property type="molecule type" value="Genomic_DNA"/>
</dbReference>
<evidence type="ECO:0000313" key="2">
    <source>
        <dbReference type="EMBL" id="PUV21188.1"/>
    </source>
</evidence>
<comment type="caution">
    <text evidence="2">The sequence shown here is derived from an EMBL/GenBank/DDBJ whole genome shotgun (WGS) entry which is preliminary data.</text>
</comment>
<gene>
    <name evidence="2" type="ORF">DCO56_28580</name>
</gene>
<reference evidence="2 3" key="1">
    <citation type="submission" date="2018-04" db="EMBL/GenBank/DDBJ databases">
        <title>Sphingobacterium sp. M46 Genome.</title>
        <authorList>
            <person name="Cheng J."/>
            <person name="Li Y."/>
        </authorList>
    </citation>
    <scope>NUCLEOTIDE SEQUENCE [LARGE SCALE GENOMIC DNA]</scope>
    <source>
        <strain evidence="2 3">M46</strain>
    </source>
</reference>
<keyword evidence="1" id="KW-0812">Transmembrane</keyword>
<evidence type="ECO:0000256" key="1">
    <source>
        <dbReference type="SAM" id="Phobius"/>
    </source>
</evidence>
<proteinExistence type="predicted"/>
<feature type="transmembrane region" description="Helical" evidence="1">
    <location>
        <begin position="12"/>
        <end position="42"/>
    </location>
</feature>
<name>A0A363NK45_9SPHI</name>
<keyword evidence="1" id="KW-1133">Transmembrane helix</keyword>
<keyword evidence="1" id="KW-0472">Membrane</keyword>
<protein>
    <submittedName>
        <fullName evidence="2">Uncharacterized protein</fullName>
    </submittedName>
</protein>